<dbReference type="PANTHER" id="PTHR15827">
    <property type="entry name" value="CYCLIN-DEPENDENT KINASE 2-INTERACTING PROTEIN"/>
    <property type="match status" value="1"/>
</dbReference>
<evidence type="ECO:0000256" key="1">
    <source>
        <dbReference type="SAM" id="MobiDB-lite"/>
    </source>
</evidence>
<reference evidence="2 3" key="1">
    <citation type="submission" date="2024-01" db="EMBL/GenBank/DDBJ databases">
        <title>A telomere-to-telomere, gap-free genome of sweet tea (Lithocarpus litseifolius).</title>
        <authorList>
            <person name="Zhou J."/>
        </authorList>
    </citation>
    <scope>NUCLEOTIDE SEQUENCE [LARGE SCALE GENOMIC DNA]</scope>
    <source>
        <strain evidence="2">Zhou-2022a</strain>
        <tissue evidence="2">Leaf</tissue>
    </source>
</reference>
<keyword evidence="3" id="KW-1185">Reference proteome</keyword>
<gene>
    <name evidence="2" type="ORF">SO802_020902</name>
</gene>
<dbReference type="AlphaFoldDB" id="A0AAW2CDD9"/>
<dbReference type="Proteomes" id="UP001459277">
    <property type="component" value="Unassembled WGS sequence"/>
</dbReference>
<sequence length="329" mass="36579">MADQPETPTMETLDPQTPSPSPSSSSSSSSSSFSTVSYSKPPNPSFQNQNPSPMPPSLTRLWRPAAQRNLRNRWSKLVSCRKQWVSSSSSGKSHATSLVNAHLSQRYMSTMELGVLSDMLNIRKKAGRKLFKQQETFRSKLLSSYKDMVAAVTQMVNASKSMRTFLKGPSNSALVQFSSFSGDQNDSGDGGGIPAFAFWSISSHEQLADELVQMFIMELNLKRLLVLELLSTSCDDPQANELHWSDQLYPGEFDHLSMCNLFSQETCEPVPPKLMDLKSDAPTVRSNNQPNPEVLQVYITTWLAEVNIDTLRVDEIFAAIGEEMHVSLT</sequence>
<dbReference type="EMBL" id="JAZDWU010000007">
    <property type="protein sequence ID" value="KAK9996216.1"/>
    <property type="molecule type" value="Genomic_DNA"/>
</dbReference>
<accession>A0AAW2CDD9</accession>
<feature type="compositionally biased region" description="Polar residues" evidence="1">
    <location>
        <begin position="1"/>
        <end position="16"/>
    </location>
</feature>
<dbReference type="PANTHER" id="PTHR15827:SF2">
    <property type="entry name" value="CYCLIN-DEPENDENT KINASE 2-INTERACTING PROTEIN"/>
    <property type="match status" value="1"/>
</dbReference>
<organism evidence="2 3">
    <name type="scientific">Lithocarpus litseifolius</name>
    <dbReference type="NCBI Taxonomy" id="425828"/>
    <lineage>
        <taxon>Eukaryota</taxon>
        <taxon>Viridiplantae</taxon>
        <taxon>Streptophyta</taxon>
        <taxon>Embryophyta</taxon>
        <taxon>Tracheophyta</taxon>
        <taxon>Spermatophyta</taxon>
        <taxon>Magnoliopsida</taxon>
        <taxon>eudicotyledons</taxon>
        <taxon>Gunneridae</taxon>
        <taxon>Pentapetalae</taxon>
        <taxon>rosids</taxon>
        <taxon>fabids</taxon>
        <taxon>Fagales</taxon>
        <taxon>Fagaceae</taxon>
        <taxon>Lithocarpus</taxon>
    </lineage>
</organism>
<comment type="caution">
    <text evidence="2">The sequence shown here is derived from an EMBL/GenBank/DDBJ whole genome shotgun (WGS) entry which is preliminary data.</text>
</comment>
<evidence type="ECO:0000313" key="3">
    <source>
        <dbReference type="Proteomes" id="UP001459277"/>
    </source>
</evidence>
<protein>
    <submittedName>
        <fullName evidence="2">Uncharacterized protein</fullName>
    </submittedName>
</protein>
<proteinExistence type="predicted"/>
<feature type="compositionally biased region" description="Low complexity" evidence="1">
    <location>
        <begin position="22"/>
        <end position="51"/>
    </location>
</feature>
<feature type="region of interest" description="Disordered" evidence="1">
    <location>
        <begin position="1"/>
        <end position="59"/>
    </location>
</feature>
<evidence type="ECO:0000313" key="2">
    <source>
        <dbReference type="EMBL" id="KAK9996216.1"/>
    </source>
</evidence>
<name>A0AAW2CDD9_9ROSI</name>